<protein>
    <submittedName>
        <fullName evidence="2">Uncharacterized protein</fullName>
    </submittedName>
</protein>
<dbReference type="GeneID" id="9926038"/>
<dbReference type="KEGG" id="vg:9926038"/>
<keyword evidence="1" id="KW-0812">Transmembrane</keyword>
<keyword evidence="3" id="KW-1185">Reference proteome</keyword>
<organism evidence="2 3">
    <name type="scientific">Acinetobacter phage Acj61</name>
    <dbReference type="NCBI Taxonomy" id="760732"/>
    <lineage>
        <taxon>Viruses</taxon>
        <taxon>Duplodnaviria</taxon>
        <taxon>Heunggongvirae</taxon>
        <taxon>Uroviricota</taxon>
        <taxon>Caudoviricetes</taxon>
        <taxon>Pantevenvirales</taxon>
        <taxon>Straboviridae</taxon>
        <taxon>Twarogvirinae</taxon>
        <taxon>Lasallevirus</taxon>
        <taxon>Lasallevirus Acj61</taxon>
        <taxon>Acinetobacter virus Acj61</taxon>
    </lineage>
</organism>
<evidence type="ECO:0000256" key="1">
    <source>
        <dbReference type="SAM" id="Phobius"/>
    </source>
</evidence>
<evidence type="ECO:0000313" key="2">
    <source>
        <dbReference type="EMBL" id="ADG36112.1"/>
    </source>
</evidence>
<dbReference type="Proteomes" id="UP000008730">
    <property type="component" value="Segment"/>
</dbReference>
<proteinExistence type="predicted"/>
<feature type="transmembrane region" description="Helical" evidence="1">
    <location>
        <begin position="6"/>
        <end position="25"/>
    </location>
</feature>
<evidence type="ECO:0000313" key="3">
    <source>
        <dbReference type="Proteomes" id="UP000008730"/>
    </source>
</evidence>
<reference evidence="2 3" key="1">
    <citation type="journal article" date="2010" name="Virol. J.">
        <title>Genomes of the T4-related bacteriophages as windows on microbial genome evolution.</title>
        <authorList>
            <person name="Petrov V.M."/>
            <person name="Ratnayaka S."/>
            <person name="Nolan J.M."/>
            <person name="Miller E.S."/>
            <person name="Karam J.D."/>
        </authorList>
    </citation>
    <scope>NUCLEOTIDE SEQUENCE [LARGE SCALE GENOMIC DNA]</scope>
</reference>
<accession>E5E4C8</accession>
<feature type="transmembrane region" description="Helical" evidence="1">
    <location>
        <begin position="37"/>
        <end position="53"/>
    </location>
</feature>
<sequence>MFIFAVIFVISLIILLDGILSLMVGDKIDKMNAWPKIHVAGLMIIFCILKFYVGE</sequence>
<name>E5E4C8_9CAUD</name>
<dbReference type="RefSeq" id="YP_004009764.1">
    <property type="nucleotide sequence ID" value="NC_014661.1"/>
</dbReference>
<keyword evidence="1" id="KW-1133">Transmembrane helix</keyword>
<dbReference type="EMBL" id="GU911519">
    <property type="protein sequence ID" value="ADG36112.1"/>
    <property type="molecule type" value="Genomic_DNA"/>
</dbReference>
<gene>
    <name evidence="2" type="ORF">Acj61p147</name>
</gene>
<keyword evidence="1" id="KW-0472">Membrane</keyword>